<dbReference type="Gene3D" id="3.40.50.200">
    <property type="entry name" value="Peptidase S8/S53 domain"/>
    <property type="match status" value="1"/>
</dbReference>
<comment type="similarity">
    <text evidence="2 10">Belongs to the peptidase S8 family.</text>
</comment>
<evidence type="ECO:0000256" key="2">
    <source>
        <dbReference type="ARBA" id="ARBA00011073"/>
    </source>
</evidence>
<evidence type="ECO:0000256" key="7">
    <source>
        <dbReference type="ARBA" id="ARBA00022825"/>
    </source>
</evidence>
<evidence type="ECO:0000313" key="15">
    <source>
        <dbReference type="EMBL" id="RKN38722.1"/>
    </source>
</evidence>
<keyword evidence="4 10" id="KW-0645">Protease</keyword>
<keyword evidence="16" id="KW-1185">Reference proteome</keyword>
<dbReference type="InterPro" id="IPR023834">
    <property type="entry name" value="T7SS_pept_S8A_mycosin"/>
</dbReference>
<dbReference type="NCBIfam" id="TIGR03921">
    <property type="entry name" value="T7SS_mycosin"/>
    <property type="match status" value="1"/>
</dbReference>
<feature type="domain" description="Peptidase S8/S53" evidence="14">
    <location>
        <begin position="58"/>
        <end position="314"/>
    </location>
</feature>
<dbReference type="AlphaFoldDB" id="A0A3A9YRR6"/>
<keyword evidence="8 12" id="KW-1133">Transmembrane helix</keyword>
<feature type="active site" description="Charge relay system" evidence="10">
    <location>
        <position position="67"/>
    </location>
</feature>
<proteinExistence type="inferred from homology"/>
<comment type="subcellular location">
    <subcellularLocation>
        <location evidence="1">Cell membrane</location>
        <topology evidence="1">Single-pass membrane protein</topology>
    </subcellularLocation>
</comment>
<evidence type="ECO:0000256" key="8">
    <source>
        <dbReference type="ARBA" id="ARBA00022989"/>
    </source>
</evidence>
<dbReference type="PANTHER" id="PTHR43806">
    <property type="entry name" value="PEPTIDASE S8"/>
    <property type="match status" value="1"/>
</dbReference>
<evidence type="ECO:0000256" key="5">
    <source>
        <dbReference type="ARBA" id="ARBA00022692"/>
    </source>
</evidence>
<organism evidence="15 16">
    <name type="scientific">Streptomyces hoynatensis</name>
    <dbReference type="NCBI Taxonomy" id="1141874"/>
    <lineage>
        <taxon>Bacteria</taxon>
        <taxon>Bacillati</taxon>
        <taxon>Actinomycetota</taxon>
        <taxon>Actinomycetes</taxon>
        <taxon>Kitasatosporales</taxon>
        <taxon>Streptomycetaceae</taxon>
        <taxon>Streptomyces</taxon>
    </lineage>
</organism>
<feature type="compositionally biased region" description="Low complexity" evidence="11">
    <location>
        <begin position="365"/>
        <end position="389"/>
    </location>
</feature>
<keyword evidence="9 12" id="KW-0472">Membrane</keyword>
<dbReference type="GO" id="GO:0004252">
    <property type="term" value="F:serine-type endopeptidase activity"/>
    <property type="evidence" value="ECO:0007669"/>
    <property type="project" value="UniProtKB-UniRule"/>
</dbReference>
<keyword evidence="5 12" id="KW-0812">Transmembrane</keyword>
<dbReference type="InterPro" id="IPR000209">
    <property type="entry name" value="Peptidase_S8/S53_dom"/>
</dbReference>
<evidence type="ECO:0000259" key="14">
    <source>
        <dbReference type="Pfam" id="PF00082"/>
    </source>
</evidence>
<keyword evidence="6 10" id="KW-0378">Hydrolase</keyword>
<evidence type="ECO:0000256" key="3">
    <source>
        <dbReference type="ARBA" id="ARBA00022475"/>
    </source>
</evidence>
<gene>
    <name evidence="15" type="primary">mycP</name>
    <name evidence="15" type="ORF">D7294_23090</name>
</gene>
<dbReference type="Pfam" id="PF00082">
    <property type="entry name" value="Peptidase_S8"/>
    <property type="match status" value="1"/>
</dbReference>
<dbReference type="GO" id="GO:0006508">
    <property type="term" value="P:proteolysis"/>
    <property type="evidence" value="ECO:0007669"/>
    <property type="project" value="UniProtKB-KW"/>
</dbReference>
<dbReference type="InterPro" id="IPR015500">
    <property type="entry name" value="Peptidase_S8_subtilisin-rel"/>
</dbReference>
<feature type="compositionally biased region" description="Basic and acidic residues" evidence="11">
    <location>
        <begin position="321"/>
        <end position="331"/>
    </location>
</feature>
<feature type="active site" description="Charge relay system" evidence="10">
    <location>
        <position position="266"/>
    </location>
</feature>
<sequence length="425" mass="43530">MPRLPLLLRRTALVFPLFLVASTLPGLLTAPAASAEDVHDPWYMDTLRVEEMWQQTRGEGVTVAVIDTGVDDSLPELAGKVVGGTDLTFGAEGPTVDEAGHGTNMAALIAGTGEGGGVRGLAPDVDLISIRVGERDGQVDFDLDARMAEAIQYAAESGAQVINISWGKVEDGVDVEAISEAIAEAARQGALIFAASGNDGDTENSSFFPADRDGVVAVGAVDRNGRVSHYSTHGPQLALAAPADDVPSHCPDAPGGLCLDPEGGTSSASALASASAALIWSAHPDWTKNQVLRVMMETADGPEGHERDDYIGYGMVRPDRVILDGEGEPGRPDTSPLFPSYEASLDPPATPEPTAPEPGADEGEGSSPAPGAAASEGAEQTVASSSDGSDGSGAGPWVLFGLAGAVLMGGTVTAVLLSRRRATTL</sequence>
<dbReference type="InterPro" id="IPR036852">
    <property type="entry name" value="Peptidase_S8/S53_dom_sf"/>
</dbReference>
<name>A0A3A9YRR6_9ACTN</name>
<keyword evidence="13" id="KW-0732">Signal</keyword>
<dbReference type="PANTHER" id="PTHR43806:SF11">
    <property type="entry name" value="CEREVISIN-RELATED"/>
    <property type="match status" value="1"/>
</dbReference>
<feature type="region of interest" description="Disordered" evidence="11">
    <location>
        <begin position="321"/>
        <end position="391"/>
    </location>
</feature>
<evidence type="ECO:0000256" key="4">
    <source>
        <dbReference type="ARBA" id="ARBA00022670"/>
    </source>
</evidence>
<evidence type="ECO:0000256" key="13">
    <source>
        <dbReference type="SAM" id="SignalP"/>
    </source>
</evidence>
<feature type="chain" id="PRO_5017233930" evidence="13">
    <location>
        <begin position="36"/>
        <end position="425"/>
    </location>
</feature>
<accession>A0A3A9YRR6</accession>
<reference evidence="15 16" key="1">
    <citation type="journal article" date="2014" name="Int. J. Syst. Evol. Microbiol.">
        <title>Streptomyces hoynatensis sp. nov., isolated from deep marine sediment.</title>
        <authorList>
            <person name="Veyisoglu A."/>
            <person name="Sahin N."/>
        </authorList>
    </citation>
    <scope>NUCLEOTIDE SEQUENCE [LARGE SCALE GENOMIC DNA]</scope>
    <source>
        <strain evidence="15 16">KCTC 29097</strain>
    </source>
</reference>
<feature type="active site" description="Charge relay system" evidence="10">
    <location>
        <position position="101"/>
    </location>
</feature>
<dbReference type="InterPro" id="IPR050131">
    <property type="entry name" value="Peptidase_S8_subtilisin-like"/>
</dbReference>
<evidence type="ECO:0000256" key="9">
    <source>
        <dbReference type="ARBA" id="ARBA00023136"/>
    </source>
</evidence>
<evidence type="ECO:0000256" key="1">
    <source>
        <dbReference type="ARBA" id="ARBA00004162"/>
    </source>
</evidence>
<dbReference type="SUPFAM" id="SSF52743">
    <property type="entry name" value="Subtilisin-like"/>
    <property type="match status" value="1"/>
</dbReference>
<keyword evidence="7 10" id="KW-0720">Serine protease</keyword>
<dbReference type="PROSITE" id="PS51892">
    <property type="entry name" value="SUBTILASE"/>
    <property type="match status" value="1"/>
</dbReference>
<evidence type="ECO:0000313" key="16">
    <source>
        <dbReference type="Proteomes" id="UP000272474"/>
    </source>
</evidence>
<dbReference type="Proteomes" id="UP000272474">
    <property type="component" value="Unassembled WGS sequence"/>
</dbReference>
<evidence type="ECO:0000256" key="6">
    <source>
        <dbReference type="ARBA" id="ARBA00022801"/>
    </source>
</evidence>
<comment type="caution">
    <text evidence="15">The sequence shown here is derived from an EMBL/GenBank/DDBJ whole genome shotgun (WGS) entry which is preliminary data.</text>
</comment>
<protein>
    <submittedName>
        <fullName evidence="15">Type VII secretion-associated serine protease mycosin</fullName>
    </submittedName>
</protein>
<evidence type="ECO:0000256" key="10">
    <source>
        <dbReference type="PROSITE-ProRule" id="PRU01240"/>
    </source>
</evidence>
<keyword evidence="3" id="KW-1003">Cell membrane</keyword>
<evidence type="ECO:0000256" key="12">
    <source>
        <dbReference type="SAM" id="Phobius"/>
    </source>
</evidence>
<dbReference type="GO" id="GO:0005886">
    <property type="term" value="C:plasma membrane"/>
    <property type="evidence" value="ECO:0007669"/>
    <property type="project" value="UniProtKB-SubCell"/>
</dbReference>
<dbReference type="PRINTS" id="PR00723">
    <property type="entry name" value="SUBTILISIN"/>
</dbReference>
<feature type="transmembrane region" description="Helical" evidence="12">
    <location>
        <begin position="397"/>
        <end position="417"/>
    </location>
</feature>
<feature type="signal peptide" evidence="13">
    <location>
        <begin position="1"/>
        <end position="35"/>
    </location>
</feature>
<evidence type="ECO:0000256" key="11">
    <source>
        <dbReference type="SAM" id="MobiDB-lite"/>
    </source>
</evidence>
<dbReference type="EMBL" id="RBAL01000016">
    <property type="protein sequence ID" value="RKN38722.1"/>
    <property type="molecule type" value="Genomic_DNA"/>
</dbReference>